<evidence type="ECO:0000256" key="2">
    <source>
        <dbReference type="ARBA" id="ARBA00023136"/>
    </source>
</evidence>
<keyword evidence="7" id="KW-1185">Reference proteome</keyword>
<feature type="domain" description="VWFD" evidence="5">
    <location>
        <begin position="651"/>
        <end position="844"/>
    </location>
</feature>
<name>A0ABN2A2X7_9ACTN</name>
<dbReference type="InterPro" id="IPR051495">
    <property type="entry name" value="Epithelial_Barrier/Signaling"/>
</dbReference>
<dbReference type="RefSeq" id="WP_344501993.1">
    <property type="nucleotide sequence ID" value="NZ_BAAAQD010000004.1"/>
</dbReference>
<dbReference type="InterPro" id="IPR028974">
    <property type="entry name" value="TSP_type-3_rpt"/>
</dbReference>
<dbReference type="PANTHER" id="PTHR13802:SF52">
    <property type="entry name" value="MUCIN-4"/>
    <property type="match status" value="1"/>
</dbReference>
<organism evidence="6 7">
    <name type="scientific">Dactylosporangium maewongense</name>
    <dbReference type="NCBI Taxonomy" id="634393"/>
    <lineage>
        <taxon>Bacteria</taxon>
        <taxon>Bacillati</taxon>
        <taxon>Actinomycetota</taxon>
        <taxon>Actinomycetes</taxon>
        <taxon>Micromonosporales</taxon>
        <taxon>Micromonosporaceae</taxon>
        <taxon>Dactylosporangium</taxon>
    </lineage>
</organism>
<reference evidence="6 7" key="1">
    <citation type="journal article" date="2019" name="Int. J. Syst. Evol. Microbiol.">
        <title>The Global Catalogue of Microorganisms (GCM) 10K type strain sequencing project: providing services to taxonomists for standard genome sequencing and annotation.</title>
        <authorList>
            <consortium name="The Broad Institute Genomics Platform"/>
            <consortium name="The Broad Institute Genome Sequencing Center for Infectious Disease"/>
            <person name="Wu L."/>
            <person name="Ma J."/>
        </authorList>
    </citation>
    <scope>NUCLEOTIDE SEQUENCE [LARGE SCALE GENOMIC DNA]</scope>
    <source>
        <strain evidence="6 7">JCM 15933</strain>
    </source>
</reference>
<keyword evidence="2" id="KW-0472">Membrane</keyword>
<accession>A0ABN2A2X7</accession>
<gene>
    <name evidence="6" type="ORF">GCM10009827_025180</name>
</gene>
<dbReference type="Pfam" id="PF00094">
    <property type="entry name" value="VWD"/>
    <property type="match status" value="1"/>
</dbReference>
<dbReference type="SMART" id="SM00216">
    <property type="entry name" value="VWD"/>
    <property type="match status" value="1"/>
</dbReference>
<evidence type="ECO:0000313" key="6">
    <source>
        <dbReference type="EMBL" id="GAA1509973.1"/>
    </source>
</evidence>
<dbReference type="Pfam" id="PF06119">
    <property type="entry name" value="NIDO"/>
    <property type="match status" value="1"/>
</dbReference>
<dbReference type="InterPro" id="IPR001846">
    <property type="entry name" value="VWF_type-D"/>
</dbReference>
<keyword evidence="3" id="KW-1015">Disulfide bond</keyword>
<evidence type="ECO:0000256" key="3">
    <source>
        <dbReference type="ARBA" id="ARBA00023157"/>
    </source>
</evidence>
<evidence type="ECO:0000313" key="7">
    <source>
        <dbReference type="Proteomes" id="UP001501470"/>
    </source>
</evidence>
<protein>
    <recommendedName>
        <fullName evidence="5">VWFD domain-containing protein</fullName>
    </recommendedName>
</protein>
<sequence length="1239" mass="128001">MVLCAVLALMGACTPDGGPGGPHQDAVKLTVPADTDRGSVVVAGRTFARGAVRVDGGVLPATTFAGPDGKFAVEVLLHPQRANGLDVRAWDPSGGRTGTARAQVRQRIAATAAGQVAGRVVDPVTKLPVAAAVVSYGGRTATTGADGGYVLRGLPDGGIALVAKKAGRLGGLSVARVDKAAGTAPDLTVQALAAPVRLSPDGGVFTGPGWRVVVPRGAVSRPTDLHITPLGYSGAKDVFGAPIVDLSPDGLRFAKPITVAVDPSVLGLEPATARIVGVNPGGPTATVIPSRVVGRERVVQLSVLDGEEIRTEPEPGVLNQWGGPAAYCTPFATSADADRAVAYLRATLLPFLGAVIGATSRDLWTKYLLGGVPTTARETITDADTIRQFRWNAPTIDARDKVVDQLVAALGTPPQLAAPATPTTKQVSDYPPIGRGVDVNFSWPYDVPGNIAGAVGGVQLPSGYVRDDRTFTGDLRFVPAADAKGVRTKVELVADLTMTVHDSIDLCDGDPGAWLETNATIPLSRLEATPLPSGTGTYARPILFEAAVPLKDDLLQPKRRDITALYPTNDKDGDGVPDAQPWNGAAFTLDNCPAVANPTQADADGDGAGDACDEPDDPDPGDGGLPPGGTEPPPGGDGGTTGDTGDGGGRGTGGSYGDPHLVSFDGGSFGFHAAGDYVLAESTVDDFAVHGRFVRRPGTTAISLNRAVAARVGTSVIAFGDTATGERFDPLVATLDGQPVPLTPGMRTTLPGGAALTFTTAGGAVVTWPDGTRLAAGRWTGDNMFVTLAESRYGKVRGVLGDADGNPRDDLTARDGTLVRDIRDRAQLYGSFAASWRVTGQASLLRSVLPADRVTPVDPVDQASVAALPAAARAHAETVCRALRPGAGLEQCVLDVGITGDHTFAADAGVVANRLRSTVDLAALAQTVETTTEITLGQKVTGSLDAPFAVDVLTVTLQAGDSVTVSTFGVCPGDGTFAVTLVAPSGRPVGRTRGEGCGTLGFTGLRESGRYELRVTDQGGFTGRYELRADGRQLDLTCNATEVAPNDDQSSPEVTLPFDLNFHGRTFGSLWVNNNGNVTFDGPLSTFTAVPMDTIRTPIVAAWFADVDTRGAGSQPVRYGGGTVDGRRAFCVDFNGVGYYDRHDDKLNAFQLYLVDRGDVAPGAFDIVLRYTRLQWDKGDLSSVPAGVGYSNGTGQPGTFVELPGSRTDGALLDPSPTGLTRTSTGGTQPGVHILPVRP</sequence>
<dbReference type="Gene3D" id="4.10.1080.10">
    <property type="entry name" value="TSP type-3 repeat"/>
    <property type="match status" value="1"/>
</dbReference>
<evidence type="ECO:0000259" key="5">
    <source>
        <dbReference type="PROSITE" id="PS51233"/>
    </source>
</evidence>
<dbReference type="SUPFAM" id="SSF103647">
    <property type="entry name" value="TSP type-3 repeat"/>
    <property type="match status" value="1"/>
</dbReference>
<dbReference type="Proteomes" id="UP001501470">
    <property type="component" value="Unassembled WGS sequence"/>
</dbReference>
<dbReference type="PANTHER" id="PTHR13802">
    <property type="entry name" value="MUCIN 4-RELATED"/>
    <property type="match status" value="1"/>
</dbReference>
<evidence type="ECO:0000256" key="4">
    <source>
        <dbReference type="SAM" id="MobiDB-lite"/>
    </source>
</evidence>
<dbReference type="PROSITE" id="PS51233">
    <property type="entry name" value="VWFD"/>
    <property type="match status" value="1"/>
</dbReference>
<feature type="region of interest" description="Disordered" evidence="4">
    <location>
        <begin position="1211"/>
        <end position="1230"/>
    </location>
</feature>
<dbReference type="Gene3D" id="2.60.120.380">
    <property type="match status" value="1"/>
</dbReference>
<dbReference type="EMBL" id="BAAAQD010000004">
    <property type="protein sequence ID" value="GAA1509973.1"/>
    <property type="molecule type" value="Genomic_DNA"/>
</dbReference>
<feature type="compositionally biased region" description="Acidic residues" evidence="4">
    <location>
        <begin position="603"/>
        <end position="620"/>
    </location>
</feature>
<proteinExistence type="predicted"/>
<comment type="caution">
    <text evidence="6">The sequence shown here is derived from an EMBL/GenBank/DDBJ whole genome shotgun (WGS) entry which is preliminary data.</text>
</comment>
<dbReference type="SUPFAM" id="SSF49452">
    <property type="entry name" value="Starch-binding domain-like"/>
    <property type="match status" value="1"/>
</dbReference>
<dbReference type="InterPro" id="IPR003886">
    <property type="entry name" value="NIDO_dom"/>
</dbReference>
<feature type="compositionally biased region" description="Polar residues" evidence="4">
    <location>
        <begin position="1218"/>
        <end position="1227"/>
    </location>
</feature>
<feature type="compositionally biased region" description="Gly residues" evidence="4">
    <location>
        <begin position="636"/>
        <end position="656"/>
    </location>
</feature>
<dbReference type="InterPro" id="IPR013784">
    <property type="entry name" value="Carb-bd-like_fold"/>
</dbReference>
<feature type="region of interest" description="Disordered" evidence="4">
    <location>
        <begin position="594"/>
        <end position="659"/>
    </location>
</feature>
<evidence type="ECO:0000256" key="1">
    <source>
        <dbReference type="ARBA" id="ARBA00004370"/>
    </source>
</evidence>
<feature type="region of interest" description="Disordered" evidence="4">
    <location>
        <begin position="565"/>
        <end position="584"/>
    </location>
</feature>
<comment type="subcellular location">
    <subcellularLocation>
        <location evidence="1">Membrane</location>
    </subcellularLocation>
</comment>